<dbReference type="PANTHER" id="PTHR43649:SF12">
    <property type="entry name" value="DIACETYLCHITOBIOSE BINDING PROTEIN DASA"/>
    <property type="match status" value="1"/>
</dbReference>
<protein>
    <submittedName>
        <fullName evidence="2">Extracellular solute-binding protein</fullName>
    </submittedName>
</protein>
<dbReference type="EMBL" id="JAPDHZ010000002">
    <property type="protein sequence ID" value="MDG0791344.1"/>
    <property type="molecule type" value="Genomic_DNA"/>
</dbReference>
<dbReference type="PROSITE" id="PS51257">
    <property type="entry name" value="PROKAR_LIPOPROTEIN"/>
    <property type="match status" value="1"/>
</dbReference>
<reference evidence="2 3" key="1">
    <citation type="submission" date="2022-10" db="EMBL/GenBank/DDBJ databases">
        <title>Comparative genomic analysis of Cohnella hashimotonis sp. nov., isolated from the International Space Station.</title>
        <authorList>
            <person name="Simpson A."/>
            <person name="Venkateswaran K."/>
        </authorList>
    </citation>
    <scope>NUCLEOTIDE SEQUENCE [LARGE SCALE GENOMIC DNA]</scope>
    <source>
        <strain evidence="2 3">DSM 18997</strain>
    </source>
</reference>
<dbReference type="InterPro" id="IPR050490">
    <property type="entry name" value="Bact_solute-bd_prot1"/>
</dbReference>
<evidence type="ECO:0000313" key="2">
    <source>
        <dbReference type="EMBL" id="MDG0791344.1"/>
    </source>
</evidence>
<comment type="caution">
    <text evidence="2">The sequence shown here is derived from an EMBL/GenBank/DDBJ whole genome shotgun (WGS) entry which is preliminary data.</text>
</comment>
<accession>A0A9X4QLZ5</accession>
<organism evidence="2 3">
    <name type="scientific">Cohnella ginsengisoli</name>
    <dbReference type="NCBI Taxonomy" id="425004"/>
    <lineage>
        <taxon>Bacteria</taxon>
        <taxon>Bacillati</taxon>
        <taxon>Bacillota</taxon>
        <taxon>Bacilli</taxon>
        <taxon>Bacillales</taxon>
        <taxon>Paenibacillaceae</taxon>
        <taxon>Cohnella</taxon>
    </lineage>
</organism>
<feature type="region of interest" description="Disordered" evidence="1">
    <location>
        <begin position="27"/>
        <end position="47"/>
    </location>
</feature>
<dbReference type="RefSeq" id="WP_277565102.1">
    <property type="nucleotide sequence ID" value="NZ_JAPDHZ010000002.1"/>
</dbReference>
<dbReference type="InterPro" id="IPR006059">
    <property type="entry name" value="SBP"/>
</dbReference>
<dbReference type="Gene3D" id="3.40.190.10">
    <property type="entry name" value="Periplasmic binding protein-like II"/>
    <property type="match status" value="2"/>
</dbReference>
<name>A0A9X4QLZ5_9BACL</name>
<evidence type="ECO:0000256" key="1">
    <source>
        <dbReference type="SAM" id="MobiDB-lite"/>
    </source>
</evidence>
<feature type="compositionally biased region" description="Low complexity" evidence="1">
    <location>
        <begin position="27"/>
        <end position="43"/>
    </location>
</feature>
<dbReference type="SUPFAM" id="SSF53850">
    <property type="entry name" value="Periplasmic binding protein-like II"/>
    <property type="match status" value="1"/>
</dbReference>
<sequence>MRDWRRHAAALGVLLLLAGCRESGTSAGGAPASAAASEGNAAGNEQAPAVYDPPIAVTVVRDLGGETTFAQGESINDNAWTRFIRERLGIVVHTEWTAGSEQTIRRLNVAVASNQLPDFFSATAAQLRQLAASGQLAELGGLVRRYGSARTKARIVGMEGGVQAATFDGRLLAVPAGLSVRDYAPVLWIREDWLRRLGLKAPATMNDVLAIAAAFADRDPDGNGADDTYGLGLRKGLFGANEGYGFATIEGFFNGFGAYPFSWVEDEDGRLAYGGTLPATREALLALQRLYREGRIDPDFAIKDEAGVADLAAQGRLGMAYGAMWSALNPLYRSRVADPTADWQAYPIAGAAGPADAQTPATAVTNYYVASRNAAHPEALIRMLNLYAELDDPEMPQSLYDSLSNEGVREIWKYFPFNGFVDPDKNLRTRRSVAAALSGGPTVGMTREQMATYAHVLADRRGGTAADWAYARIFGEGGSMAVIDGYIGADRLRPSLHGDFRSAEEVELFGLLQRMEVETYTRIIQGDSILLYDDWLERWRTMGGERLAAAAQASRLQRSAESR</sequence>
<evidence type="ECO:0000313" key="3">
    <source>
        <dbReference type="Proteomes" id="UP001153387"/>
    </source>
</evidence>
<keyword evidence="3" id="KW-1185">Reference proteome</keyword>
<dbReference type="Proteomes" id="UP001153387">
    <property type="component" value="Unassembled WGS sequence"/>
</dbReference>
<gene>
    <name evidence="2" type="ORF">OMP38_11045</name>
</gene>
<dbReference type="Pfam" id="PF01547">
    <property type="entry name" value="SBP_bac_1"/>
    <property type="match status" value="1"/>
</dbReference>
<dbReference type="PANTHER" id="PTHR43649">
    <property type="entry name" value="ARABINOSE-BINDING PROTEIN-RELATED"/>
    <property type="match status" value="1"/>
</dbReference>
<proteinExistence type="predicted"/>
<dbReference type="AlphaFoldDB" id="A0A9X4QLZ5"/>